<organism evidence="1 2">
    <name type="scientific">Gossypium stocksii</name>
    <dbReference type="NCBI Taxonomy" id="47602"/>
    <lineage>
        <taxon>Eukaryota</taxon>
        <taxon>Viridiplantae</taxon>
        <taxon>Streptophyta</taxon>
        <taxon>Embryophyta</taxon>
        <taxon>Tracheophyta</taxon>
        <taxon>Spermatophyta</taxon>
        <taxon>Magnoliopsida</taxon>
        <taxon>eudicotyledons</taxon>
        <taxon>Gunneridae</taxon>
        <taxon>Pentapetalae</taxon>
        <taxon>rosids</taxon>
        <taxon>malvids</taxon>
        <taxon>Malvales</taxon>
        <taxon>Malvaceae</taxon>
        <taxon>Malvoideae</taxon>
        <taxon>Gossypium</taxon>
    </lineage>
</organism>
<dbReference type="Proteomes" id="UP000828251">
    <property type="component" value="Unassembled WGS sequence"/>
</dbReference>
<keyword evidence="2" id="KW-1185">Reference proteome</keyword>
<dbReference type="EMBL" id="JAIQCV010000013">
    <property type="protein sequence ID" value="KAH1030417.1"/>
    <property type="molecule type" value="Genomic_DNA"/>
</dbReference>
<dbReference type="AlphaFoldDB" id="A0A9D3U5U1"/>
<comment type="caution">
    <text evidence="1">The sequence shown here is derived from an EMBL/GenBank/DDBJ whole genome shotgun (WGS) entry which is preliminary data.</text>
</comment>
<accession>A0A9D3U5U1</accession>
<evidence type="ECO:0000313" key="1">
    <source>
        <dbReference type="EMBL" id="KAH1030417.1"/>
    </source>
</evidence>
<reference evidence="1 2" key="1">
    <citation type="journal article" date="2021" name="Plant Biotechnol. J.">
        <title>Multi-omics assisted identification of the key and species-specific regulatory components of drought-tolerant mechanisms in Gossypium stocksii.</title>
        <authorList>
            <person name="Yu D."/>
            <person name="Ke L."/>
            <person name="Zhang D."/>
            <person name="Wu Y."/>
            <person name="Sun Y."/>
            <person name="Mei J."/>
            <person name="Sun J."/>
            <person name="Sun Y."/>
        </authorList>
    </citation>
    <scope>NUCLEOTIDE SEQUENCE [LARGE SCALE GENOMIC DNA]</scope>
    <source>
        <strain evidence="2">cv. E1</strain>
        <tissue evidence="1">Leaf</tissue>
    </source>
</reference>
<name>A0A9D3U5U1_9ROSI</name>
<proteinExistence type="predicted"/>
<protein>
    <submittedName>
        <fullName evidence="1">Uncharacterized protein</fullName>
    </submittedName>
</protein>
<sequence length="106" mass="11647">MLVLMSMRWTVVHGWWSIDAGISRFFRKGLCSAVALPPLFSNFLSFDIFVTSNTSISLALLVGEALRRPVIGFSIAALEFDYCYGGGQFLGCGTTDRHPLATMSFS</sequence>
<evidence type="ECO:0000313" key="2">
    <source>
        <dbReference type="Proteomes" id="UP000828251"/>
    </source>
</evidence>
<gene>
    <name evidence="1" type="ORF">J1N35_042591</name>
</gene>